<accession>A0A137P0L0</accession>
<proteinExistence type="predicted"/>
<dbReference type="EMBL" id="KQ964570">
    <property type="protein sequence ID" value="KXN68567.1"/>
    <property type="molecule type" value="Genomic_DNA"/>
</dbReference>
<evidence type="ECO:0000313" key="2">
    <source>
        <dbReference type="EMBL" id="KXN68567.1"/>
    </source>
</evidence>
<reference evidence="2 3" key="1">
    <citation type="journal article" date="2015" name="Genome Biol. Evol.">
        <title>Phylogenomic analyses indicate that early fungi evolved digesting cell walls of algal ancestors of land plants.</title>
        <authorList>
            <person name="Chang Y."/>
            <person name="Wang S."/>
            <person name="Sekimoto S."/>
            <person name="Aerts A.L."/>
            <person name="Choi C."/>
            <person name="Clum A."/>
            <person name="LaButti K.M."/>
            <person name="Lindquist E.A."/>
            <person name="Yee Ngan C."/>
            <person name="Ohm R.A."/>
            <person name="Salamov A.A."/>
            <person name="Grigoriev I.V."/>
            <person name="Spatafora J.W."/>
            <person name="Berbee M.L."/>
        </authorList>
    </citation>
    <scope>NUCLEOTIDE SEQUENCE [LARGE SCALE GENOMIC DNA]</scope>
    <source>
        <strain evidence="2 3">NRRL 28638</strain>
    </source>
</reference>
<dbReference type="Gene3D" id="3.40.50.11990">
    <property type="entry name" value="RNA polymerase II accessory factor, Cdc73 C-terminal domain"/>
    <property type="match status" value="1"/>
</dbReference>
<dbReference type="AlphaFoldDB" id="A0A137P0L0"/>
<feature type="region of interest" description="Disordered" evidence="1">
    <location>
        <begin position="185"/>
        <end position="223"/>
    </location>
</feature>
<protein>
    <submittedName>
        <fullName evidence="2">Uncharacterized protein</fullName>
    </submittedName>
</protein>
<feature type="compositionally biased region" description="Polar residues" evidence="1">
    <location>
        <begin position="209"/>
        <end position="223"/>
    </location>
</feature>
<evidence type="ECO:0000256" key="1">
    <source>
        <dbReference type="SAM" id="MobiDB-lite"/>
    </source>
</evidence>
<name>A0A137P0L0_CONC2</name>
<gene>
    <name evidence="2" type="ORF">CONCODRAFT_166432</name>
</gene>
<keyword evidence="3" id="KW-1185">Reference proteome</keyword>
<sequence length="412" mass="46071">MKEINILKQILSLKSHGGASALPYKLLRDDQETDSISNATHLEFEGTKCDLEELVYPLKESGDEPKHSLKTLLFLLSQEWEGFGAYLTQCLTSGISSLGLLEFQPTLLYLQSLKNEPLESEVVQDGSNQKKFKTSADSLDPVDQFLNTVLKNETALATPDSIYGATGVQTYHWIVDLIDKSVDKSVDLSDKPSQKQPPCPGGEYESDPKSVQSTQDQPSTTSAETKNLPIILLSSNKRALVNINNVVSFLSVGKLSDKPTKGGTSGCTHDRICHTEQSKSFVKESQAAGPFPYHLVNSNSPLLYNSSLVANIPHPATGQSQQYRIKYISDWKPVNSKEEQRVRLLLTSISDDINELGWKGKYPCVIVYDKLQDRPPFWHTLATDEEIFKLEVDGDDNIDQLRMMWEFERVKI</sequence>
<dbReference type="InterPro" id="IPR038103">
    <property type="entry name" value="CDC73_C_sf"/>
</dbReference>
<organism evidence="2 3">
    <name type="scientific">Conidiobolus coronatus (strain ATCC 28846 / CBS 209.66 / NRRL 28638)</name>
    <name type="common">Delacroixia coronata</name>
    <dbReference type="NCBI Taxonomy" id="796925"/>
    <lineage>
        <taxon>Eukaryota</taxon>
        <taxon>Fungi</taxon>
        <taxon>Fungi incertae sedis</taxon>
        <taxon>Zoopagomycota</taxon>
        <taxon>Entomophthoromycotina</taxon>
        <taxon>Entomophthoromycetes</taxon>
        <taxon>Entomophthorales</taxon>
        <taxon>Ancylistaceae</taxon>
        <taxon>Conidiobolus</taxon>
    </lineage>
</organism>
<evidence type="ECO:0000313" key="3">
    <source>
        <dbReference type="Proteomes" id="UP000070444"/>
    </source>
</evidence>
<dbReference type="Proteomes" id="UP000070444">
    <property type="component" value="Unassembled WGS sequence"/>
</dbReference>